<keyword evidence="11" id="KW-1185">Reference proteome</keyword>
<dbReference type="OrthoDB" id="4045at2"/>
<evidence type="ECO:0000313" key="11">
    <source>
        <dbReference type="Proteomes" id="UP000306196"/>
    </source>
</evidence>
<keyword evidence="6" id="KW-0813">Transport</keyword>
<evidence type="ECO:0000256" key="4">
    <source>
        <dbReference type="ARBA" id="ARBA00022989"/>
    </source>
</evidence>
<reference evidence="10 11" key="1">
    <citation type="submission" date="2019-05" db="EMBL/GenBank/DDBJ databases">
        <title>Verrucobacter flavum gen. nov., sp. nov. a new member of the family Verrucomicrobiaceae.</title>
        <authorList>
            <person name="Szuroczki S."/>
            <person name="Abbaszade G."/>
            <person name="Szabo A."/>
            <person name="Felfoldi T."/>
            <person name="Schumann P."/>
            <person name="Boka K."/>
            <person name="Keki Z."/>
            <person name="Toumi M."/>
            <person name="Toth E."/>
        </authorList>
    </citation>
    <scope>NUCLEOTIDE SEQUENCE [LARGE SCALE GENOMIC DNA]</scope>
    <source>
        <strain evidence="10 11">MG-N-17</strain>
    </source>
</reference>
<sequence>MRSLSLLILGVLLVLGLPQPHLHAQAEVPVPTPAPAAGATPSMSAAPAVAAAATNPAATEELTGIAGIKHKMGYLFYPLLALSLIAAMLMLFIAFTVRQNTVVSDGFMNSADALIRKQDYLGLLSVCNRRNECVAKVTAKALDFATKTPTASFDEVREVTEAEGSRQSSLILQRVSYLGDIGAIAPMMGLLGTVFGLITSFNQISQTQFAGSQAAGVAAGVYEALYCTAVGLIIGIPALVVYSMYRGKAQRLISELEAASTHLMALLSTQYKRAARAAATRGPAQIPHEQAM</sequence>
<feature type="transmembrane region" description="Helical" evidence="7">
    <location>
        <begin position="175"/>
        <end position="201"/>
    </location>
</feature>
<protein>
    <submittedName>
        <fullName evidence="10">MotA/TolQ/ExbB proton channel family protein</fullName>
    </submittedName>
</protein>
<evidence type="ECO:0000256" key="6">
    <source>
        <dbReference type="RuleBase" id="RU004057"/>
    </source>
</evidence>
<keyword evidence="8" id="KW-0732">Signal</keyword>
<dbReference type="EMBL" id="VAUV01000003">
    <property type="protein sequence ID" value="TLD72087.1"/>
    <property type="molecule type" value="Genomic_DNA"/>
</dbReference>
<dbReference type="InterPro" id="IPR002898">
    <property type="entry name" value="MotA_ExbB_proton_chnl"/>
</dbReference>
<name>A0A5R8KIJ4_9BACT</name>
<dbReference type="Proteomes" id="UP000306196">
    <property type="component" value="Unassembled WGS sequence"/>
</dbReference>
<feature type="signal peptide" evidence="8">
    <location>
        <begin position="1"/>
        <end position="24"/>
    </location>
</feature>
<dbReference type="RefSeq" id="WP_138085091.1">
    <property type="nucleotide sequence ID" value="NZ_VAUV01000003.1"/>
</dbReference>
<dbReference type="PANTHER" id="PTHR30625:SF17">
    <property type="entry name" value="TOLQ-RELATED"/>
    <property type="match status" value="1"/>
</dbReference>
<accession>A0A5R8KIJ4</accession>
<dbReference type="Pfam" id="PF01618">
    <property type="entry name" value="MotA_ExbB"/>
    <property type="match status" value="1"/>
</dbReference>
<dbReference type="GO" id="GO:0005886">
    <property type="term" value="C:plasma membrane"/>
    <property type="evidence" value="ECO:0007669"/>
    <property type="project" value="UniProtKB-SubCell"/>
</dbReference>
<dbReference type="GO" id="GO:0017038">
    <property type="term" value="P:protein import"/>
    <property type="evidence" value="ECO:0007669"/>
    <property type="project" value="TreeGrafter"/>
</dbReference>
<dbReference type="InterPro" id="IPR050790">
    <property type="entry name" value="ExbB/TolQ_transport"/>
</dbReference>
<comment type="subcellular location">
    <subcellularLocation>
        <location evidence="1">Cell membrane</location>
        <topology evidence="1">Multi-pass membrane protein</topology>
    </subcellularLocation>
    <subcellularLocation>
        <location evidence="6">Membrane</location>
        <topology evidence="6">Multi-pass membrane protein</topology>
    </subcellularLocation>
</comment>
<comment type="caution">
    <text evidence="10">The sequence shown here is derived from an EMBL/GenBank/DDBJ whole genome shotgun (WGS) entry which is preliminary data.</text>
</comment>
<evidence type="ECO:0000256" key="8">
    <source>
        <dbReference type="SAM" id="SignalP"/>
    </source>
</evidence>
<dbReference type="AlphaFoldDB" id="A0A5R8KIJ4"/>
<gene>
    <name evidence="10" type="ORF">FEM03_05000</name>
</gene>
<feature type="transmembrane region" description="Helical" evidence="7">
    <location>
        <begin position="75"/>
        <end position="97"/>
    </location>
</feature>
<evidence type="ECO:0000256" key="7">
    <source>
        <dbReference type="SAM" id="Phobius"/>
    </source>
</evidence>
<evidence type="ECO:0000259" key="9">
    <source>
        <dbReference type="Pfam" id="PF01618"/>
    </source>
</evidence>
<keyword evidence="6" id="KW-0653">Protein transport</keyword>
<feature type="transmembrane region" description="Helical" evidence="7">
    <location>
        <begin position="221"/>
        <end position="242"/>
    </location>
</feature>
<evidence type="ECO:0000256" key="3">
    <source>
        <dbReference type="ARBA" id="ARBA00022692"/>
    </source>
</evidence>
<proteinExistence type="inferred from homology"/>
<dbReference type="PANTHER" id="PTHR30625">
    <property type="entry name" value="PROTEIN TOLQ"/>
    <property type="match status" value="1"/>
</dbReference>
<evidence type="ECO:0000256" key="5">
    <source>
        <dbReference type="ARBA" id="ARBA00023136"/>
    </source>
</evidence>
<keyword evidence="5 7" id="KW-0472">Membrane</keyword>
<organism evidence="10 11">
    <name type="scientific">Phragmitibacter flavus</name>
    <dbReference type="NCBI Taxonomy" id="2576071"/>
    <lineage>
        <taxon>Bacteria</taxon>
        <taxon>Pseudomonadati</taxon>
        <taxon>Verrucomicrobiota</taxon>
        <taxon>Verrucomicrobiia</taxon>
        <taxon>Verrucomicrobiales</taxon>
        <taxon>Verrucomicrobiaceae</taxon>
        <taxon>Phragmitibacter</taxon>
    </lineage>
</organism>
<keyword evidence="3 7" id="KW-0812">Transmembrane</keyword>
<evidence type="ECO:0000256" key="1">
    <source>
        <dbReference type="ARBA" id="ARBA00004651"/>
    </source>
</evidence>
<keyword evidence="2" id="KW-1003">Cell membrane</keyword>
<feature type="domain" description="MotA/TolQ/ExbB proton channel" evidence="9">
    <location>
        <begin position="134"/>
        <end position="257"/>
    </location>
</feature>
<keyword evidence="4 7" id="KW-1133">Transmembrane helix</keyword>
<feature type="chain" id="PRO_5024304701" evidence="8">
    <location>
        <begin position="25"/>
        <end position="292"/>
    </location>
</feature>
<evidence type="ECO:0000256" key="2">
    <source>
        <dbReference type="ARBA" id="ARBA00022475"/>
    </source>
</evidence>
<comment type="similarity">
    <text evidence="6">Belongs to the exbB/tolQ family.</text>
</comment>
<evidence type="ECO:0000313" key="10">
    <source>
        <dbReference type="EMBL" id="TLD72087.1"/>
    </source>
</evidence>